<dbReference type="EMBL" id="VSRR010047281">
    <property type="protein sequence ID" value="MPC77992.1"/>
    <property type="molecule type" value="Genomic_DNA"/>
</dbReference>
<organism evidence="1 2">
    <name type="scientific">Portunus trituberculatus</name>
    <name type="common">Swimming crab</name>
    <name type="synonym">Neptunus trituberculatus</name>
    <dbReference type="NCBI Taxonomy" id="210409"/>
    <lineage>
        <taxon>Eukaryota</taxon>
        <taxon>Metazoa</taxon>
        <taxon>Ecdysozoa</taxon>
        <taxon>Arthropoda</taxon>
        <taxon>Crustacea</taxon>
        <taxon>Multicrustacea</taxon>
        <taxon>Malacostraca</taxon>
        <taxon>Eumalacostraca</taxon>
        <taxon>Eucarida</taxon>
        <taxon>Decapoda</taxon>
        <taxon>Pleocyemata</taxon>
        <taxon>Brachyura</taxon>
        <taxon>Eubrachyura</taxon>
        <taxon>Portunoidea</taxon>
        <taxon>Portunidae</taxon>
        <taxon>Portuninae</taxon>
        <taxon>Portunus</taxon>
    </lineage>
</organism>
<keyword evidence="2" id="KW-1185">Reference proteome</keyword>
<name>A0A5B7I2N9_PORTR</name>
<accession>A0A5B7I2N9</accession>
<dbReference type="AlphaFoldDB" id="A0A5B7I2N9"/>
<dbReference type="Proteomes" id="UP000324222">
    <property type="component" value="Unassembled WGS sequence"/>
</dbReference>
<gene>
    <name evidence="1" type="ORF">E2C01_072462</name>
</gene>
<reference evidence="1 2" key="1">
    <citation type="submission" date="2019-05" db="EMBL/GenBank/DDBJ databases">
        <title>Another draft genome of Portunus trituberculatus and its Hox gene families provides insights of decapod evolution.</title>
        <authorList>
            <person name="Jeong J.-H."/>
            <person name="Song I."/>
            <person name="Kim S."/>
            <person name="Choi T."/>
            <person name="Kim D."/>
            <person name="Ryu S."/>
            <person name="Kim W."/>
        </authorList>
    </citation>
    <scope>NUCLEOTIDE SEQUENCE [LARGE SCALE GENOMIC DNA]</scope>
    <source>
        <tissue evidence="1">Muscle</tissue>
    </source>
</reference>
<protein>
    <submittedName>
        <fullName evidence="1">Uncharacterized protein</fullName>
    </submittedName>
</protein>
<proteinExistence type="predicted"/>
<sequence length="81" mass="8878">MVNAGGNSCRWEMWPLGHRVIDLTSSAAPATVPDTFAPRNTFPRCPVTVWVHRTPLTAMAGTLAHTTREVTELPMKTVCLC</sequence>
<evidence type="ECO:0000313" key="2">
    <source>
        <dbReference type="Proteomes" id="UP000324222"/>
    </source>
</evidence>
<evidence type="ECO:0000313" key="1">
    <source>
        <dbReference type="EMBL" id="MPC77992.1"/>
    </source>
</evidence>
<comment type="caution">
    <text evidence="1">The sequence shown here is derived from an EMBL/GenBank/DDBJ whole genome shotgun (WGS) entry which is preliminary data.</text>
</comment>